<reference evidence="10" key="1">
    <citation type="submission" date="2017-02" db="UniProtKB">
        <authorList>
            <consortium name="WormBaseParasite"/>
        </authorList>
    </citation>
    <scope>IDENTIFICATION</scope>
</reference>
<reference evidence="8 9" key="2">
    <citation type="submission" date="2018-10" db="EMBL/GenBank/DDBJ databases">
        <authorList>
            <consortium name="Pathogen Informatics"/>
        </authorList>
    </citation>
    <scope>NUCLEOTIDE SEQUENCE [LARGE SCALE GENOMIC DNA]</scope>
</reference>
<feature type="domain" description="F-box" evidence="6">
    <location>
        <begin position="237"/>
        <end position="281"/>
    </location>
</feature>
<dbReference type="Gene3D" id="6.10.250.3180">
    <property type="match status" value="1"/>
</dbReference>
<comment type="subcellular location">
    <subcellularLocation>
        <location evidence="1 4">Nucleus</location>
    </subcellularLocation>
</comment>
<feature type="compositionally biased region" description="Basic and acidic residues" evidence="5">
    <location>
        <begin position="110"/>
        <end position="121"/>
    </location>
</feature>
<feature type="domain" description="TFIIS N-terminal" evidence="7">
    <location>
        <begin position="1"/>
        <end position="77"/>
    </location>
</feature>
<dbReference type="PANTHER" id="PTHR15141:SF76">
    <property type="entry name" value="TRANSCRIPTION ELONGATION FACTOR B POLYPEPTIDE 3"/>
    <property type="match status" value="1"/>
</dbReference>
<dbReference type="InterPro" id="IPR035441">
    <property type="entry name" value="TFIIS/LEDGF_dom_sf"/>
</dbReference>
<evidence type="ECO:0000259" key="7">
    <source>
        <dbReference type="PROSITE" id="PS51319"/>
    </source>
</evidence>
<evidence type="ECO:0000259" key="6">
    <source>
        <dbReference type="PROSITE" id="PS50181"/>
    </source>
</evidence>
<evidence type="ECO:0000256" key="2">
    <source>
        <dbReference type="ARBA" id="ARBA00021346"/>
    </source>
</evidence>
<evidence type="ECO:0000313" key="10">
    <source>
        <dbReference type="WBParaSite" id="EVEC_0000184701-mRNA-1"/>
    </source>
</evidence>
<evidence type="ECO:0000256" key="4">
    <source>
        <dbReference type="PROSITE-ProRule" id="PRU00649"/>
    </source>
</evidence>
<dbReference type="WBParaSite" id="EVEC_0000184701-mRNA-1">
    <property type="protein sequence ID" value="EVEC_0000184701-mRNA-1"/>
    <property type="gene ID" value="EVEC_0000184701"/>
</dbReference>
<feature type="compositionally biased region" description="Polar residues" evidence="5">
    <location>
        <begin position="122"/>
        <end position="131"/>
    </location>
</feature>
<dbReference type="CDD" id="cd00183">
    <property type="entry name" value="TFIIS_I"/>
    <property type="match status" value="1"/>
</dbReference>
<dbReference type="SUPFAM" id="SSF47676">
    <property type="entry name" value="Conserved domain common to transcription factors TFIIS, elongin A, CRSP70"/>
    <property type="match status" value="1"/>
</dbReference>
<dbReference type="PROSITE" id="PS50181">
    <property type="entry name" value="FBOX"/>
    <property type="match status" value="1"/>
</dbReference>
<dbReference type="InterPro" id="IPR010684">
    <property type="entry name" value="RNA_pol_II_trans_fac_SIII_A"/>
</dbReference>
<evidence type="ECO:0000313" key="8">
    <source>
        <dbReference type="EMBL" id="VDD86412.1"/>
    </source>
</evidence>
<protein>
    <recommendedName>
        <fullName evidence="2">Elongin-A</fullName>
    </recommendedName>
</protein>
<dbReference type="SMART" id="SM00509">
    <property type="entry name" value="TFS2N"/>
    <property type="match status" value="1"/>
</dbReference>
<gene>
    <name evidence="8" type="ORF">EVEC_LOCUS1555</name>
</gene>
<sequence length="416" mass="47635">MEDDAEARRKVEKYMRLLSRDEKVDYALKRLSNMHITLELLSETGVGKAVNQLRDHPEYGKEAREIVERWKDLARSHGLSQRNEKKPSENPKRESSPAKKDKKVKKRKNKDAEIADTRKNEASTSDVGSSKSGISFADMLASADNVKPPKSKKLKIDWKSSPIDVNYTPSRRLNLEPTFTAKQPVATRGSNLDAAMFRPRKDARKIFAGRPKGDHCREVPSLIDICVRVLITHIDAIEETGDIPFDLLKPVLEKCTPEQLRNIERINPYLMEESDELWEKIVNRSFPSGVKKEEELWRDCYQRLCEEKEWKLRSISSRITQHNKESAVPVKKAILAEAKAPREVRRRQIRHGTGHMHKDLPSASELRNKDALQNLPQAVRNTTSMLGAHSDKKKVAPKKGALMVKTLKMLKCKNRK</sequence>
<dbReference type="Gene3D" id="1.20.930.10">
    <property type="entry name" value="Conserved domain common to transcription factors TFIIS, elongin A, CRSP70"/>
    <property type="match status" value="1"/>
</dbReference>
<accession>A0A0N4UWI0</accession>
<keyword evidence="9" id="KW-1185">Reference proteome</keyword>
<name>A0A0N4UWI0_ENTVE</name>
<dbReference type="Pfam" id="PF06881">
    <property type="entry name" value="Elongin_A"/>
    <property type="match status" value="1"/>
</dbReference>
<evidence type="ECO:0000313" key="9">
    <source>
        <dbReference type="Proteomes" id="UP000274131"/>
    </source>
</evidence>
<proteinExistence type="predicted"/>
<dbReference type="PANTHER" id="PTHR15141">
    <property type="entry name" value="TRANSCRIPTION ELONGATION FACTOR B POLYPEPTIDE 3"/>
    <property type="match status" value="1"/>
</dbReference>
<dbReference type="AlphaFoldDB" id="A0A0N4UWI0"/>
<dbReference type="OrthoDB" id="21513at2759"/>
<dbReference type="InterPro" id="IPR003617">
    <property type="entry name" value="TFIIS/CRSP70_N_sub"/>
</dbReference>
<feature type="region of interest" description="Disordered" evidence="5">
    <location>
        <begin position="74"/>
        <end position="131"/>
    </location>
</feature>
<keyword evidence="3 4" id="KW-0539">Nucleus</keyword>
<dbReference type="InterPro" id="IPR001810">
    <property type="entry name" value="F-box_dom"/>
</dbReference>
<evidence type="ECO:0000256" key="5">
    <source>
        <dbReference type="SAM" id="MobiDB-lite"/>
    </source>
</evidence>
<dbReference type="Proteomes" id="UP000274131">
    <property type="component" value="Unassembled WGS sequence"/>
</dbReference>
<dbReference type="STRING" id="51028.A0A0N4UWI0"/>
<dbReference type="Pfam" id="PF08711">
    <property type="entry name" value="Med26"/>
    <property type="match status" value="1"/>
</dbReference>
<dbReference type="EMBL" id="UXUI01007227">
    <property type="protein sequence ID" value="VDD86412.1"/>
    <property type="molecule type" value="Genomic_DNA"/>
</dbReference>
<dbReference type="GO" id="GO:0070449">
    <property type="term" value="C:elongin complex"/>
    <property type="evidence" value="ECO:0007669"/>
    <property type="project" value="InterPro"/>
</dbReference>
<evidence type="ECO:0000256" key="1">
    <source>
        <dbReference type="ARBA" id="ARBA00004123"/>
    </source>
</evidence>
<dbReference type="InterPro" id="IPR051870">
    <property type="entry name" value="Elongin-A_domain"/>
</dbReference>
<organism evidence="10">
    <name type="scientific">Enterobius vermicularis</name>
    <name type="common">Human pinworm</name>
    <dbReference type="NCBI Taxonomy" id="51028"/>
    <lineage>
        <taxon>Eukaryota</taxon>
        <taxon>Metazoa</taxon>
        <taxon>Ecdysozoa</taxon>
        <taxon>Nematoda</taxon>
        <taxon>Chromadorea</taxon>
        <taxon>Rhabditida</taxon>
        <taxon>Spirurina</taxon>
        <taxon>Oxyuridomorpha</taxon>
        <taxon>Oxyuroidea</taxon>
        <taxon>Oxyuridae</taxon>
        <taxon>Enterobius</taxon>
    </lineage>
</organism>
<dbReference type="GO" id="GO:0006368">
    <property type="term" value="P:transcription elongation by RNA polymerase II"/>
    <property type="evidence" value="ECO:0007669"/>
    <property type="project" value="InterPro"/>
</dbReference>
<evidence type="ECO:0000256" key="3">
    <source>
        <dbReference type="ARBA" id="ARBA00023242"/>
    </source>
</evidence>
<feature type="compositionally biased region" description="Basic and acidic residues" evidence="5">
    <location>
        <begin position="82"/>
        <end position="99"/>
    </location>
</feature>
<dbReference type="PROSITE" id="PS51319">
    <property type="entry name" value="TFIIS_N"/>
    <property type="match status" value="1"/>
</dbReference>
<feature type="compositionally biased region" description="Basic residues" evidence="5">
    <location>
        <begin position="100"/>
        <end position="109"/>
    </location>
</feature>
<dbReference type="InterPro" id="IPR017923">
    <property type="entry name" value="TFIIS_N"/>
</dbReference>